<protein>
    <submittedName>
        <fullName evidence="1">Uncharacterized protein</fullName>
    </submittedName>
</protein>
<sequence length="133" mass="14963">MAQREIIHRLSKCFQALPRRDWLGNLVWHAKKGNPVLCGSTDHDWYIKYGFGSPAVMAVTRADLTKFQPTMKVDELPAHIRHQVVAAFESLCVPYGYDVYMDTLEAASQADVYEAILSLEGSDFEEDSVPKGT</sequence>
<comment type="caution">
    <text evidence="1">The sequence shown here is derived from an EMBL/GenBank/DDBJ whole genome shotgun (WGS) entry which is preliminary data.</text>
</comment>
<dbReference type="EMBL" id="LAZR01000062">
    <property type="protein sequence ID" value="KKN96818.1"/>
    <property type="molecule type" value="Genomic_DNA"/>
</dbReference>
<accession>A0A0F9XWP0</accession>
<gene>
    <name evidence="1" type="ORF">LCGC14_0164620</name>
</gene>
<dbReference type="AlphaFoldDB" id="A0A0F9XWP0"/>
<organism evidence="1">
    <name type="scientific">marine sediment metagenome</name>
    <dbReference type="NCBI Taxonomy" id="412755"/>
    <lineage>
        <taxon>unclassified sequences</taxon>
        <taxon>metagenomes</taxon>
        <taxon>ecological metagenomes</taxon>
    </lineage>
</organism>
<evidence type="ECO:0000313" key="1">
    <source>
        <dbReference type="EMBL" id="KKN96818.1"/>
    </source>
</evidence>
<name>A0A0F9XWP0_9ZZZZ</name>
<reference evidence="1" key="1">
    <citation type="journal article" date="2015" name="Nature">
        <title>Complex archaea that bridge the gap between prokaryotes and eukaryotes.</title>
        <authorList>
            <person name="Spang A."/>
            <person name="Saw J.H."/>
            <person name="Jorgensen S.L."/>
            <person name="Zaremba-Niedzwiedzka K."/>
            <person name="Martijn J."/>
            <person name="Lind A.E."/>
            <person name="van Eijk R."/>
            <person name="Schleper C."/>
            <person name="Guy L."/>
            <person name="Ettema T.J."/>
        </authorList>
    </citation>
    <scope>NUCLEOTIDE SEQUENCE</scope>
</reference>
<proteinExistence type="predicted"/>